<sequence>MNLKEMHKRVKHLFIVILVFAVLGSLYTYLKLSADKNETKEAFILGLKYPGDEVDSVEGKENSHVHEMKETRKPVKNPHELKETKKPVKNPHELKRVVEYCNPSHLPVTGSEGQSPAEFKLVQVHVFIRHGERAPMHSIKGYKPPPIRCMFDHTLAGNNKKFHEFLPTMNKYYGTQTKAKRFQNWSLFPERPLCDGGSLLTGVGALQHLKNGYFLSQKYLNQSTLFDQNKSIITQVYVRTTEYSRTYQSMIAFMYGFLPEFDLTLLNFEPSDNLRFCSAQKAKIAVCTCKAKDRLKAKDNFSRLFHTNNTEYGNIEAELAEIFKVRPSQLPKIGVILDVLMTQLCHRHPLHCNDENKCLSVPLIDALWKLQNAETTAKARYDENYRKSCRLEMHPVLLEIAHRFSDVKQGKKTSKFVLYSGHDYTLTPLLHSLSIFDGKWPGFASRVVIELYSYIQYPNTKKNFYLKFLYNGKDLTKEVIFCRGKTFQGMCKLKFYLDFIFEESLQEFGYTSYEEACK</sequence>
<dbReference type="SUPFAM" id="SSF53254">
    <property type="entry name" value="Phosphoglycerate mutase-like"/>
    <property type="match status" value="1"/>
</dbReference>
<keyword evidence="7" id="KW-0472">Membrane</keyword>
<evidence type="ECO:0000256" key="3">
    <source>
        <dbReference type="ARBA" id="ARBA00036311"/>
    </source>
</evidence>
<accession>A0AAE0SUP4</accession>
<reference evidence="8" key="1">
    <citation type="journal article" date="2021" name="Genome Biol. Evol.">
        <title>A High-Quality Reference Genome for a Parasitic Bivalve with Doubly Uniparental Inheritance (Bivalvia: Unionida).</title>
        <authorList>
            <person name="Smith C.H."/>
        </authorList>
    </citation>
    <scope>NUCLEOTIDE SEQUENCE</scope>
    <source>
        <strain evidence="8">CHS0354</strain>
    </source>
</reference>
<organism evidence="8 9">
    <name type="scientific">Potamilus streckersoni</name>
    <dbReference type="NCBI Taxonomy" id="2493646"/>
    <lineage>
        <taxon>Eukaryota</taxon>
        <taxon>Metazoa</taxon>
        <taxon>Spiralia</taxon>
        <taxon>Lophotrochozoa</taxon>
        <taxon>Mollusca</taxon>
        <taxon>Bivalvia</taxon>
        <taxon>Autobranchia</taxon>
        <taxon>Heteroconchia</taxon>
        <taxon>Palaeoheterodonta</taxon>
        <taxon>Unionida</taxon>
        <taxon>Unionoidea</taxon>
        <taxon>Unionidae</taxon>
        <taxon>Ambleminae</taxon>
        <taxon>Lampsilini</taxon>
        <taxon>Potamilus</taxon>
    </lineage>
</organism>
<comment type="catalytic activity">
    <reaction evidence="3">
        <text>3-O-[beta-D-GlcA-(1-&gt;3)-beta-D-Gal-(1-&gt;3)-beta-D-Gal-(1-&gt;4)-beta-D-2-O-P-Xyl]-L-seryl-[protein] + H2O = 3-O-(beta-D-GlcA-(1-&gt;3)-beta-D-Gal-(1-&gt;3)-beta-D-Gal-(1-&gt;4)-beta-D-Xyl)-L-seryl-[protein] + phosphate</text>
        <dbReference type="Rhea" id="RHEA:56512"/>
        <dbReference type="Rhea" id="RHEA-COMP:12573"/>
        <dbReference type="Rhea" id="RHEA-COMP:14559"/>
        <dbReference type="ChEBI" id="CHEBI:15377"/>
        <dbReference type="ChEBI" id="CHEBI:43474"/>
        <dbReference type="ChEBI" id="CHEBI:132093"/>
        <dbReference type="ChEBI" id="CHEBI:140495"/>
    </reaction>
</comment>
<dbReference type="CDD" id="cd07061">
    <property type="entry name" value="HP_HAP_like"/>
    <property type="match status" value="1"/>
</dbReference>
<dbReference type="InterPro" id="IPR050645">
    <property type="entry name" value="Histidine_acid_phosphatase"/>
</dbReference>
<evidence type="ECO:0000256" key="1">
    <source>
        <dbReference type="ARBA" id="ARBA00005375"/>
    </source>
</evidence>
<dbReference type="Pfam" id="PF00328">
    <property type="entry name" value="His_Phos_2"/>
    <property type="match status" value="2"/>
</dbReference>
<proteinExistence type="inferred from homology"/>
<keyword evidence="7" id="KW-0812">Transmembrane</keyword>
<evidence type="ECO:0000313" key="9">
    <source>
        <dbReference type="Proteomes" id="UP001195483"/>
    </source>
</evidence>
<evidence type="ECO:0000256" key="5">
    <source>
        <dbReference type="ARBA" id="ARBA00041499"/>
    </source>
</evidence>
<keyword evidence="2" id="KW-0378">Hydrolase</keyword>
<evidence type="ECO:0000256" key="4">
    <source>
        <dbReference type="ARBA" id="ARBA00040357"/>
    </source>
</evidence>
<dbReference type="AlphaFoldDB" id="A0AAE0SUP4"/>
<comment type="similarity">
    <text evidence="1">Belongs to the histidine acid phosphatase family.</text>
</comment>
<dbReference type="EMBL" id="JAEAOA010000642">
    <property type="protein sequence ID" value="KAK3598293.1"/>
    <property type="molecule type" value="Genomic_DNA"/>
</dbReference>
<protein>
    <recommendedName>
        <fullName evidence="4">2-phosphoxylose phosphatase 1</fullName>
    </recommendedName>
    <alternativeName>
        <fullName evidence="5">Acid phosphatase-like protein 2</fullName>
    </alternativeName>
</protein>
<evidence type="ECO:0000256" key="7">
    <source>
        <dbReference type="SAM" id="Phobius"/>
    </source>
</evidence>
<dbReference type="PANTHER" id="PTHR11567">
    <property type="entry name" value="ACID PHOSPHATASE-RELATED"/>
    <property type="match status" value="1"/>
</dbReference>
<comment type="caution">
    <text evidence="8">The sequence shown here is derived from an EMBL/GenBank/DDBJ whole genome shotgun (WGS) entry which is preliminary data.</text>
</comment>
<evidence type="ECO:0000256" key="2">
    <source>
        <dbReference type="ARBA" id="ARBA00022801"/>
    </source>
</evidence>
<name>A0AAE0SUP4_9BIVA</name>
<reference evidence="8" key="2">
    <citation type="journal article" date="2021" name="Genome Biol. Evol.">
        <title>Developing a high-quality reference genome for a parasitic bivalve with doubly uniparental inheritance (Bivalvia: Unionida).</title>
        <authorList>
            <person name="Smith C.H."/>
        </authorList>
    </citation>
    <scope>NUCLEOTIDE SEQUENCE</scope>
    <source>
        <strain evidence="8">CHS0354</strain>
        <tissue evidence="8">Mantle</tissue>
    </source>
</reference>
<feature type="region of interest" description="Disordered" evidence="6">
    <location>
        <begin position="55"/>
        <end position="85"/>
    </location>
</feature>
<dbReference type="GO" id="GO:0016791">
    <property type="term" value="F:phosphatase activity"/>
    <property type="evidence" value="ECO:0007669"/>
    <property type="project" value="TreeGrafter"/>
</dbReference>
<dbReference type="Proteomes" id="UP001195483">
    <property type="component" value="Unassembled WGS sequence"/>
</dbReference>
<feature type="transmembrane region" description="Helical" evidence="7">
    <location>
        <begin position="12"/>
        <end position="30"/>
    </location>
</feature>
<dbReference type="InterPro" id="IPR029033">
    <property type="entry name" value="His_PPase_superfam"/>
</dbReference>
<feature type="compositionally biased region" description="Basic and acidic residues" evidence="6">
    <location>
        <begin position="57"/>
        <end position="85"/>
    </location>
</feature>
<keyword evidence="9" id="KW-1185">Reference proteome</keyword>
<keyword evidence="7" id="KW-1133">Transmembrane helix</keyword>
<dbReference type="InterPro" id="IPR000560">
    <property type="entry name" value="His_Pase_clade-2"/>
</dbReference>
<evidence type="ECO:0000313" key="8">
    <source>
        <dbReference type="EMBL" id="KAK3598293.1"/>
    </source>
</evidence>
<dbReference type="PANTHER" id="PTHR11567:SF110">
    <property type="entry name" value="2-PHOSPHOXYLOSE PHOSPHATASE 1"/>
    <property type="match status" value="1"/>
</dbReference>
<evidence type="ECO:0000256" key="6">
    <source>
        <dbReference type="SAM" id="MobiDB-lite"/>
    </source>
</evidence>
<reference evidence="8" key="3">
    <citation type="submission" date="2023-05" db="EMBL/GenBank/DDBJ databases">
        <authorList>
            <person name="Smith C.H."/>
        </authorList>
    </citation>
    <scope>NUCLEOTIDE SEQUENCE</scope>
    <source>
        <strain evidence="8">CHS0354</strain>
        <tissue evidence="8">Mantle</tissue>
    </source>
</reference>
<gene>
    <name evidence="8" type="ORF">CHS0354_010268</name>
</gene>
<dbReference type="Gene3D" id="3.40.50.1240">
    <property type="entry name" value="Phosphoglycerate mutase-like"/>
    <property type="match status" value="1"/>
</dbReference>